<feature type="region of interest" description="Disordered" evidence="1">
    <location>
        <begin position="121"/>
        <end position="144"/>
    </location>
</feature>
<protein>
    <recommendedName>
        <fullName evidence="4">DUF2226 domain-containing protein</fullName>
    </recommendedName>
</protein>
<evidence type="ECO:0008006" key="4">
    <source>
        <dbReference type="Google" id="ProtNLM"/>
    </source>
</evidence>
<dbReference type="GeneID" id="59454890"/>
<evidence type="ECO:0000313" key="2">
    <source>
        <dbReference type="EMBL" id="QOR94127.1"/>
    </source>
</evidence>
<evidence type="ECO:0000313" key="3">
    <source>
        <dbReference type="Proteomes" id="UP000593766"/>
    </source>
</evidence>
<accession>A0A7M1URI1</accession>
<dbReference type="KEGG" id="tcs:IMZ38_05690"/>
<dbReference type="EMBL" id="CP063144">
    <property type="protein sequence ID" value="QOR94127.1"/>
    <property type="molecule type" value="Genomic_DNA"/>
</dbReference>
<reference evidence="2 3" key="1">
    <citation type="submission" date="2020-10" db="EMBL/GenBank/DDBJ databases">
        <title>Complete genome sequence of Thermosphaera aggregans strain 3507.</title>
        <authorList>
            <person name="Zayulina K.S."/>
            <person name="Elcheninov A.G."/>
            <person name="Toshchakov S.V."/>
            <person name="Kublanov I.V."/>
            <person name="Kochetkova T.V."/>
        </authorList>
    </citation>
    <scope>NUCLEOTIDE SEQUENCE [LARGE SCALE GENOMIC DNA]</scope>
    <source>
        <strain evidence="2 3">3507</strain>
    </source>
</reference>
<proteinExistence type="predicted"/>
<gene>
    <name evidence="2" type="ORF">IMZ38_05690</name>
</gene>
<dbReference type="RefSeq" id="WP_193435929.1">
    <property type="nucleotide sequence ID" value="NZ_CP063144.1"/>
</dbReference>
<dbReference type="OrthoDB" id="373242at2157"/>
<keyword evidence="3" id="KW-1185">Reference proteome</keyword>
<dbReference type="AlphaFoldDB" id="A0A7M1URI1"/>
<name>A0A7M1URI1_9CREN</name>
<sequence>MATGDIPVEKDRLHMLGDVIFEAQLLLKAKYVESLPGNLQSFKEFLIKHNKGTYLLTGNVENGRVSVLVENGKVSSILFVESYTGERIVGEKSLDILMNILSQPNTTLRVFEVREEKEAVEVQKEKTEQPAPSVKSAEKPQATTFPSKTIELDPEKLQRFKREFRQIANETAEAYGCRIVDLVYELVGDDLTILIALKKKGIFGKCLEEEFAETIKNDLPLLRENYDLKLNIILKTSLEE</sequence>
<organism evidence="2 3">
    <name type="scientific">Thermosphaera chiliense</name>
    <dbReference type="NCBI Taxonomy" id="3402707"/>
    <lineage>
        <taxon>Archaea</taxon>
        <taxon>Thermoproteota</taxon>
        <taxon>Thermoprotei</taxon>
        <taxon>Desulfurococcales</taxon>
        <taxon>Desulfurococcaceae</taxon>
        <taxon>Thermosphaera</taxon>
    </lineage>
</organism>
<evidence type="ECO:0000256" key="1">
    <source>
        <dbReference type="SAM" id="MobiDB-lite"/>
    </source>
</evidence>
<dbReference type="Proteomes" id="UP000593766">
    <property type="component" value="Chromosome"/>
</dbReference>